<organism evidence="3 4">
    <name type="scientific">Microvirga terricola</name>
    <dbReference type="NCBI Taxonomy" id="2719797"/>
    <lineage>
        <taxon>Bacteria</taxon>
        <taxon>Pseudomonadati</taxon>
        <taxon>Pseudomonadota</taxon>
        <taxon>Alphaproteobacteria</taxon>
        <taxon>Hyphomicrobiales</taxon>
        <taxon>Methylobacteriaceae</taxon>
        <taxon>Microvirga</taxon>
    </lineage>
</organism>
<keyword evidence="4" id="KW-1185">Reference proteome</keyword>
<reference evidence="3 4" key="1">
    <citation type="submission" date="2020-03" db="EMBL/GenBank/DDBJ databases">
        <title>The genome sequence of Microvirga sp. c23x22.</title>
        <authorList>
            <person name="Zhang X."/>
        </authorList>
    </citation>
    <scope>NUCLEOTIDE SEQUENCE [LARGE SCALE GENOMIC DNA]</scope>
    <source>
        <strain evidence="4">c23x22</strain>
    </source>
</reference>
<dbReference type="InterPro" id="IPR018511">
    <property type="entry name" value="Hemolysin-typ_Ca-bd_CS"/>
</dbReference>
<dbReference type="Pfam" id="PF00353">
    <property type="entry name" value="HemolysinCabind"/>
    <property type="match status" value="4"/>
</dbReference>
<evidence type="ECO:0000256" key="1">
    <source>
        <dbReference type="ARBA" id="ARBA00004613"/>
    </source>
</evidence>
<dbReference type="EMBL" id="JAATJS010000001">
    <property type="protein sequence ID" value="NIX75359.1"/>
    <property type="molecule type" value="Genomic_DNA"/>
</dbReference>
<comment type="subcellular location">
    <subcellularLocation>
        <location evidence="1">Secreted</location>
    </subcellularLocation>
</comment>
<dbReference type="PANTHER" id="PTHR38340">
    <property type="entry name" value="S-LAYER PROTEIN"/>
    <property type="match status" value="1"/>
</dbReference>
<dbReference type="PROSITE" id="PS00330">
    <property type="entry name" value="HEMOLYSIN_CALCIUM"/>
    <property type="match status" value="1"/>
</dbReference>
<comment type="caution">
    <text evidence="3">The sequence shown here is derived from an EMBL/GenBank/DDBJ whole genome shotgun (WGS) entry which is preliminary data.</text>
</comment>
<evidence type="ECO:0000256" key="2">
    <source>
        <dbReference type="ARBA" id="ARBA00022525"/>
    </source>
</evidence>
<name>A0ABX0V6C0_9HYPH</name>
<protein>
    <submittedName>
        <fullName evidence="3">Calcium-binding protein</fullName>
    </submittedName>
</protein>
<dbReference type="Proteomes" id="UP000707352">
    <property type="component" value="Unassembled WGS sequence"/>
</dbReference>
<dbReference type="InterPro" id="IPR001343">
    <property type="entry name" value="Hemolysn_Ca-bd"/>
</dbReference>
<gene>
    <name evidence="3" type="ORF">HB375_01865</name>
</gene>
<dbReference type="InterPro" id="IPR050557">
    <property type="entry name" value="RTX_toxin/Mannuronan_C5-epim"/>
</dbReference>
<dbReference type="SUPFAM" id="SSF51120">
    <property type="entry name" value="beta-Roll"/>
    <property type="match status" value="4"/>
</dbReference>
<sequence>MARYDADTMRFILDTNELNFTIPVTLPGGGATPPDMGIIGNARDNILTGDATYNWFNGGLGTDRLIGGRGDDTYVLDADANDVIVEGFDEGIDRVFSMFSYTLPENVENLELTGTANINGFGNGEDNNITGNSGNNILFGGAAGFDDLFGDSGNDTIIAHSGDSRLGGGEGIDVVSYALLESGVEVHFDSLFARTGSGGQQSLFSIENAIGTAFSDDLNGDDSNNLFQAGAGNDKLAGGWGNDTLDGGAGIDDMYGGVGDDVYVVDNVADLVREWRGEGFDTVITTASFSLGAADVEILQASGKAAISLTGNGIDNTIVGNTANNKLSGGLGNDTLKGELGNDTLTGGKGKDVFTFDAKLNKSKNVDKITDFNAKDDTIYLSKSIFSKISKKGTLKASMFKIGDAAADKDDRIIFNKKTGSLSYDADGSGKGAAVEFARIDKKVALTFKDFYIV</sequence>
<dbReference type="PANTHER" id="PTHR38340:SF1">
    <property type="entry name" value="S-LAYER PROTEIN"/>
    <property type="match status" value="1"/>
</dbReference>
<evidence type="ECO:0000313" key="4">
    <source>
        <dbReference type="Proteomes" id="UP000707352"/>
    </source>
</evidence>
<dbReference type="Gene3D" id="2.150.10.10">
    <property type="entry name" value="Serralysin-like metalloprotease, C-terminal"/>
    <property type="match status" value="4"/>
</dbReference>
<accession>A0ABX0V6C0</accession>
<dbReference type="InterPro" id="IPR011049">
    <property type="entry name" value="Serralysin-like_metalloprot_C"/>
</dbReference>
<keyword evidence="2" id="KW-0964">Secreted</keyword>
<proteinExistence type="predicted"/>
<evidence type="ECO:0000313" key="3">
    <source>
        <dbReference type="EMBL" id="NIX75359.1"/>
    </source>
</evidence>
<dbReference type="PRINTS" id="PR00313">
    <property type="entry name" value="CABNDNGRPT"/>
</dbReference>